<dbReference type="EMBL" id="CM000785">
    <property type="protein sequence ID" value="AQL04708.1"/>
    <property type="molecule type" value="Genomic_DNA"/>
</dbReference>
<dbReference type="GO" id="GO:0017148">
    <property type="term" value="P:negative regulation of translation"/>
    <property type="evidence" value="ECO:0007669"/>
    <property type="project" value="InterPro"/>
</dbReference>
<dbReference type="Gene3D" id="1.25.40.180">
    <property type="match status" value="1"/>
</dbReference>
<dbReference type="PaxDb" id="4577-GRMZM2G412021_P01"/>
<name>A0A1D6P410_MAIZE</name>
<dbReference type="InParanoid" id="A0A1D6P410"/>
<dbReference type="GO" id="GO:0030015">
    <property type="term" value="C:CCR4-NOT core complex"/>
    <property type="evidence" value="ECO:0007669"/>
    <property type="project" value="InterPro"/>
</dbReference>
<dbReference type="InterPro" id="IPR056981">
    <property type="entry name" value="HEAT_ULK4_RUNKEL"/>
</dbReference>
<dbReference type="GO" id="GO:0016301">
    <property type="term" value="F:kinase activity"/>
    <property type="evidence" value="ECO:0007669"/>
    <property type="project" value="UniProtKB-KW"/>
</dbReference>
<dbReference type="InterPro" id="IPR024557">
    <property type="entry name" value="CNOT1_dom_4"/>
</dbReference>
<dbReference type="Pfam" id="PF12842">
    <property type="entry name" value="DUF3819"/>
    <property type="match status" value="1"/>
</dbReference>
<evidence type="ECO:0000259" key="3">
    <source>
        <dbReference type="Pfam" id="PF23606"/>
    </source>
</evidence>
<reference evidence="4" key="1">
    <citation type="submission" date="2015-12" db="EMBL/GenBank/DDBJ databases">
        <title>Update maize B73 reference genome by single molecule sequencing technologies.</title>
        <authorList>
            <consortium name="Maize Genome Sequencing Project"/>
            <person name="Ware D."/>
        </authorList>
    </citation>
    <scope>NUCLEOTIDE SEQUENCE</scope>
    <source>
        <tissue evidence="4">Seedling</tissue>
    </source>
</reference>
<accession>A0A1D6P410</accession>
<keyword evidence="4" id="KW-0418">Kinase</keyword>
<dbReference type="AlphaFoldDB" id="A0A1D6P410"/>
<feature type="domain" description="Serine/threonine-protein kinase ULK4/RUNKEL HEAT repeats" evidence="3">
    <location>
        <begin position="137"/>
        <end position="213"/>
    </location>
</feature>
<dbReference type="ExpressionAtlas" id="A0A1D6P410">
    <property type="expression patterns" value="baseline"/>
</dbReference>
<feature type="domain" description="CCR4-NOT transcription complex subunit 1" evidence="1">
    <location>
        <begin position="399"/>
        <end position="451"/>
    </location>
</feature>
<feature type="domain" description="CCR4-NOT transcription complex subunit 1 CAF1-binding" evidence="2">
    <location>
        <begin position="9"/>
        <end position="89"/>
    </location>
</feature>
<dbReference type="PANTHER" id="PTHR13162:SF8">
    <property type="entry name" value="CCR4-NOT TRANSCRIPTION COMPLEX SUBUNIT 1"/>
    <property type="match status" value="1"/>
</dbReference>
<proteinExistence type="predicted"/>
<dbReference type="Pfam" id="PF23606">
    <property type="entry name" value="HEAT_ULK4"/>
    <property type="match status" value="1"/>
</dbReference>
<sequence length="453" mass="50711">MDDIVSVKTNKDKILFMINNISISNMEAKAKEFNKVIQEQYYPWFAQYMVMKRASIEPNFHDLYLKFFDKVNSKSLNKEILKATYENCKNSRRWLPHFFCNAKLISAIDKLGKEKEGFIHHCTEAFVQLVASLVPGILDTVSSDIQQVMVGKRHGPVTALAGRAHPKSTIYMFPVILHLMGSASFKHRVVTGHVLLQLANLIKILEAPFQNLTVDIKDVKPTSLLKDRLREVEGNPDFSNKDVTASQTPVVAEVPSGTIPSLTHMEQQPEINITSRAMSLPNILNQYAAPGRLPTNSTVEDDKVALIMPEQVPSLTQVLPAQTQSTSPSPFSVNQLMAAIPREEIRFKINPKLGSLGPQLQYSKIMDLALDKANREIILPVIQRSVTIASRTTKELILKEPLRVALYSNLRNLIQNLMSDSETIEQLIHTLINENLDLGCAIIEAVATHQVAS</sequence>
<evidence type="ECO:0000259" key="2">
    <source>
        <dbReference type="Pfam" id="PF16415"/>
    </source>
</evidence>
<dbReference type="STRING" id="4577.A0A1D6P410"/>
<gene>
    <name evidence="4" type="ORF">ZEAMMB73_Zm00001d046611</name>
</gene>
<evidence type="ECO:0000313" key="4">
    <source>
        <dbReference type="EMBL" id="AQL04708.1"/>
    </source>
</evidence>
<dbReference type="Pfam" id="PF16415">
    <property type="entry name" value="CNOT1_CAF1_bind"/>
    <property type="match status" value="1"/>
</dbReference>
<evidence type="ECO:0000259" key="1">
    <source>
        <dbReference type="Pfam" id="PF12842"/>
    </source>
</evidence>
<protein>
    <submittedName>
        <fullName evidence="4">Serine/threonine-protein kinase RUNKEL</fullName>
    </submittedName>
</protein>
<dbReference type="InterPro" id="IPR040398">
    <property type="entry name" value="Not1"/>
</dbReference>
<dbReference type="PANTHER" id="PTHR13162">
    <property type="entry name" value="CCR4-NOT TRANSCRIPTION COMPLEX"/>
    <property type="match status" value="1"/>
</dbReference>
<organism evidence="4">
    <name type="scientific">Zea mays</name>
    <name type="common">Maize</name>
    <dbReference type="NCBI Taxonomy" id="4577"/>
    <lineage>
        <taxon>Eukaryota</taxon>
        <taxon>Viridiplantae</taxon>
        <taxon>Streptophyta</taxon>
        <taxon>Embryophyta</taxon>
        <taxon>Tracheophyta</taxon>
        <taxon>Spermatophyta</taxon>
        <taxon>Magnoliopsida</taxon>
        <taxon>Liliopsida</taxon>
        <taxon>Poales</taxon>
        <taxon>Poaceae</taxon>
        <taxon>PACMAD clade</taxon>
        <taxon>Panicoideae</taxon>
        <taxon>Andropogonodae</taxon>
        <taxon>Andropogoneae</taxon>
        <taxon>Tripsacinae</taxon>
        <taxon>Zea</taxon>
    </lineage>
</organism>
<keyword evidence="4" id="KW-0808">Transferase</keyword>
<dbReference type="InterPro" id="IPR032191">
    <property type="entry name" value="CNOT1_CAF1_bind"/>
</dbReference>
<dbReference type="SMR" id="A0A1D6P410"/>